<dbReference type="PROSITE" id="PS51737">
    <property type="entry name" value="RECOMBINASE_DNA_BIND"/>
    <property type="match status" value="1"/>
</dbReference>
<keyword evidence="4" id="KW-1185">Reference proteome</keyword>
<gene>
    <name evidence="3" type="ORF">H8S20_02470</name>
</gene>
<dbReference type="SMART" id="SM00857">
    <property type="entry name" value="Resolvase"/>
    <property type="match status" value="1"/>
</dbReference>
<dbReference type="PROSITE" id="PS51736">
    <property type="entry name" value="RECOMBINASES_3"/>
    <property type="match status" value="1"/>
</dbReference>
<dbReference type="SUPFAM" id="SSF53041">
    <property type="entry name" value="Resolvase-like"/>
    <property type="match status" value="1"/>
</dbReference>
<dbReference type="Pfam" id="PF00239">
    <property type="entry name" value="Resolvase"/>
    <property type="match status" value="1"/>
</dbReference>
<protein>
    <submittedName>
        <fullName evidence="3">Recombinase family protein</fullName>
    </submittedName>
</protein>
<dbReference type="InterPro" id="IPR006119">
    <property type="entry name" value="Resolv_N"/>
</dbReference>
<comment type="caution">
    <text evidence="3">The sequence shown here is derived from an EMBL/GenBank/DDBJ whole genome shotgun (WGS) entry which is preliminary data.</text>
</comment>
<dbReference type="Pfam" id="PF07508">
    <property type="entry name" value="Recombinase"/>
    <property type="match status" value="1"/>
</dbReference>
<evidence type="ECO:0000259" key="2">
    <source>
        <dbReference type="PROSITE" id="PS51737"/>
    </source>
</evidence>
<dbReference type="Pfam" id="PF13408">
    <property type="entry name" value="Zn_ribbon_recom"/>
    <property type="match status" value="1"/>
</dbReference>
<dbReference type="CDD" id="cd00338">
    <property type="entry name" value="Ser_Recombinase"/>
    <property type="match status" value="1"/>
</dbReference>
<dbReference type="InterPro" id="IPR036162">
    <property type="entry name" value="Resolvase-like_N_sf"/>
</dbReference>
<dbReference type="InterPro" id="IPR050639">
    <property type="entry name" value="SSR_resolvase"/>
</dbReference>
<dbReference type="Proteomes" id="UP000596929">
    <property type="component" value="Unassembled WGS sequence"/>
</dbReference>
<evidence type="ECO:0000313" key="4">
    <source>
        <dbReference type="Proteomes" id="UP000596929"/>
    </source>
</evidence>
<dbReference type="EMBL" id="JACOOO010000004">
    <property type="protein sequence ID" value="MBC5627748.1"/>
    <property type="molecule type" value="Genomic_DNA"/>
</dbReference>
<evidence type="ECO:0000313" key="3">
    <source>
        <dbReference type="EMBL" id="MBC5627748.1"/>
    </source>
</evidence>
<dbReference type="Gene3D" id="3.40.50.1390">
    <property type="entry name" value="Resolvase, N-terminal catalytic domain"/>
    <property type="match status" value="1"/>
</dbReference>
<feature type="domain" description="Resolvase/invertase-type recombinase catalytic" evidence="1">
    <location>
        <begin position="1"/>
        <end position="143"/>
    </location>
</feature>
<proteinExistence type="predicted"/>
<dbReference type="InterPro" id="IPR025827">
    <property type="entry name" value="Zn_ribbon_recom_dom"/>
</dbReference>
<name>A0ABR7D8U3_9CLOT</name>
<evidence type="ECO:0000259" key="1">
    <source>
        <dbReference type="PROSITE" id="PS51736"/>
    </source>
</evidence>
<organism evidence="3 4">
    <name type="scientific">Clostridium hominis</name>
    <dbReference type="NCBI Taxonomy" id="2763036"/>
    <lineage>
        <taxon>Bacteria</taxon>
        <taxon>Bacillati</taxon>
        <taxon>Bacillota</taxon>
        <taxon>Clostridia</taxon>
        <taxon>Eubacteriales</taxon>
        <taxon>Clostridiaceae</taxon>
        <taxon>Clostridium</taxon>
    </lineage>
</organism>
<accession>A0ABR7D8U3</accession>
<dbReference type="Gene3D" id="3.90.1750.20">
    <property type="entry name" value="Putative Large Serine Recombinase, Chain B, Domain 2"/>
    <property type="match status" value="1"/>
</dbReference>
<dbReference type="RefSeq" id="WP_186859222.1">
    <property type="nucleotide sequence ID" value="NZ_JACOOO010000004.1"/>
</dbReference>
<dbReference type="InterPro" id="IPR011109">
    <property type="entry name" value="DNA_bind_recombinase_dom"/>
</dbReference>
<dbReference type="PANTHER" id="PTHR30461:SF23">
    <property type="entry name" value="DNA RECOMBINASE-RELATED"/>
    <property type="match status" value="1"/>
</dbReference>
<dbReference type="PANTHER" id="PTHR30461">
    <property type="entry name" value="DNA-INVERTASE FROM LAMBDOID PROPHAGE"/>
    <property type="match status" value="1"/>
</dbReference>
<dbReference type="InterPro" id="IPR038109">
    <property type="entry name" value="DNA_bind_recomb_sf"/>
</dbReference>
<reference evidence="3 4" key="1">
    <citation type="submission" date="2020-08" db="EMBL/GenBank/DDBJ databases">
        <title>Genome public.</title>
        <authorList>
            <person name="Liu C."/>
            <person name="Sun Q."/>
        </authorList>
    </citation>
    <scope>NUCLEOTIDE SEQUENCE [LARGE SCALE GENOMIC DNA]</scope>
    <source>
        <strain evidence="3 4">NSJ-6</strain>
    </source>
</reference>
<sequence length="316" mass="37092">MRVSTEEQALRGDSIEAQKQALSDYAEKNQYRIIDYYIDDGFTATSLNRPNLQRLLNDIKEGKIDLVIFTKIDRWSRGVRNYYKIQDVLDTHKVHWKTIFENYDTSTAAGQLHINIMLSVAENEAAVTSERIKAVFNNKVKNKEVITGKVPKGYKIENKKLVIDKETVHIVENIFSHFETHQSKRATMNFLRDEIGVNLSYKTISNMLSNSLYNGEYRGIVYYYPSIIDKKRFDKVQLLLKRNISSNTANRVYLFSSLLVCSYCNHNIGGFNTKHNDKFFFNYRCNFNYYRKLCDNNRCISEKKLEKRLLNNLNYN</sequence>
<feature type="domain" description="Recombinase" evidence="2">
    <location>
        <begin position="151"/>
        <end position="246"/>
    </location>
</feature>